<dbReference type="EMBL" id="ASQA01000037">
    <property type="protein sequence ID" value="ETT81464.1"/>
    <property type="molecule type" value="Genomic_DNA"/>
</dbReference>
<dbReference type="GO" id="GO:0016747">
    <property type="term" value="F:acyltransferase activity, transferring groups other than amino-acyl groups"/>
    <property type="evidence" value="ECO:0007669"/>
    <property type="project" value="InterPro"/>
</dbReference>
<dbReference type="InterPro" id="IPR000182">
    <property type="entry name" value="GNAT_dom"/>
</dbReference>
<protein>
    <submittedName>
        <fullName evidence="2">Spermine/spermidine acetyltransferase</fullName>
    </submittedName>
</protein>
<dbReference type="Proteomes" id="UP000019062">
    <property type="component" value="Unassembled WGS sequence"/>
</dbReference>
<dbReference type="SUPFAM" id="SSF55729">
    <property type="entry name" value="Acyl-CoA N-acyltransferases (Nat)"/>
    <property type="match status" value="1"/>
</dbReference>
<keyword evidence="3" id="KW-1185">Reference proteome</keyword>
<comment type="caution">
    <text evidence="2">The sequence shown here is derived from an EMBL/GenBank/DDBJ whole genome shotgun (WGS) entry which is preliminary data.</text>
</comment>
<accession>W4EMK8</accession>
<dbReference type="InterPro" id="IPR027455">
    <property type="entry name" value="Sper_AcTfrase_N"/>
</dbReference>
<dbReference type="InterPro" id="IPR050276">
    <property type="entry name" value="MshD_Acetyltransferase"/>
</dbReference>
<dbReference type="AlphaFoldDB" id="W4EMK8"/>
<evidence type="ECO:0000313" key="3">
    <source>
        <dbReference type="Proteomes" id="UP000019062"/>
    </source>
</evidence>
<evidence type="ECO:0000259" key="1">
    <source>
        <dbReference type="PROSITE" id="PS51186"/>
    </source>
</evidence>
<gene>
    <name evidence="2" type="ORF">C176_18427</name>
</gene>
<keyword evidence="2" id="KW-0808">Transferase</keyword>
<dbReference type="CDD" id="cd04301">
    <property type="entry name" value="NAT_SF"/>
    <property type="match status" value="1"/>
</dbReference>
<reference evidence="2 3" key="1">
    <citation type="journal article" date="2014" name="BMC Genomics">
        <title>Genomic comparison of sporeforming bacilli isolated from milk.</title>
        <authorList>
            <person name="Moreno Switt A.I."/>
            <person name="Andrus A.D."/>
            <person name="Ranieri M.L."/>
            <person name="Orsi R.H."/>
            <person name="Ivy R."/>
            <person name="den Bakker H.C."/>
            <person name="Martin N.H."/>
            <person name="Wiedmann M."/>
            <person name="Boor K.J."/>
        </authorList>
    </citation>
    <scope>NUCLEOTIDE SEQUENCE [LARGE SCALE GENOMIC DNA]</scope>
    <source>
        <strain evidence="2 3">FSL R5-213</strain>
    </source>
</reference>
<sequence length="167" mass="19646">MQMTNNLIDIEVIYIKVQLKPVTRENWEEAMRLSVKNGQTNFVPSVAVSLAKVYIKPDGDSVEYIPFAIYDNEQMVGFIMHAYEENTTDMYWINGFIVDNKYQRRGFGKAALNEMVQWIVNRFDICKEIRLTVHKENINARHLYEQFGFLITGEVYDDEDVMYLPIK</sequence>
<dbReference type="InterPro" id="IPR016181">
    <property type="entry name" value="Acyl_CoA_acyltransferase"/>
</dbReference>
<evidence type="ECO:0000313" key="2">
    <source>
        <dbReference type="EMBL" id="ETT81464.1"/>
    </source>
</evidence>
<dbReference type="PATRIC" id="fig|1227360.4.peg.3746"/>
<name>W4EMK8_9BACL</name>
<organism evidence="2 3">
    <name type="scientific">Viridibacillus arenosi FSL R5-213</name>
    <dbReference type="NCBI Taxonomy" id="1227360"/>
    <lineage>
        <taxon>Bacteria</taxon>
        <taxon>Bacillati</taxon>
        <taxon>Bacillota</taxon>
        <taxon>Bacilli</taxon>
        <taxon>Bacillales</taxon>
        <taxon>Caryophanaceae</taxon>
        <taxon>Viridibacillus</taxon>
    </lineage>
</organism>
<dbReference type="PANTHER" id="PTHR43617">
    <property type="entry name" value="L-AMINO ACID N-ACETYLTRANSFERASE"/>
    <property type="match status" value="1"/>
</dbReference>
<dbReference type="Pfam" id="PF00583">
    <property type="entry name" value="Acetyltransf_1"/>
    <property type="match status" value="1"/>
</dbReference>
<feature type="domain" description="N-acetyltransferase" evidence="1">
    <location>
        <begin position="17"/>
        <end position="167"/>
    </location>
</feature>
<dbReference type="Gene3D" id="3.40.630.30">
    <property type="match status" value="1"/>
</dbReference>
<dbReference type="Gene3D" id="1.10.287.900">
    <property type="entry name" value="The crystal structure of the spermine/spermidine acetyltransferase from enterococcus faecali"/>
    <property type="match status" value="1"/>
</dbReference>
<proteinExistence type="predicted"/>
<dbReference type="PROSITE" id="PS51186">
    <property type="entry name" value="GNAT"/>
    <property type="match status" value="1"/>
</dbReference>
<dbReference type="eggNOG" id="COG0456">
    <property type="taxonomic scope" value="Bacteria"/>
</dbReference>